<protein>
    <submittedName>
        <fullName evidence="1">Uncharacterized protein</fullName>
    </submittedName>
</protein>
<proteinExistence type="predicted"/>
<organism evidence="1 2">
    <name type="scientific">Gracilimonas sediminicola</name>
    <dbReference type="NCBI Taxonomy" id="2952158"/>
    <lineage>
        <taxon>Bacteria</taxon>
        <taxon>Pseudomonadati</taxon>
        <taxon>Balneolota</taxon>
        <taxon>Balneolia</taxon>
        <taxon>Balneolales</taxon>
        <taxon>Balneolaceae</taxon>
        <taxon>Gracilimonas</taxon>
    </lineage>
</organism>
<dbReference type="RefSeq" id="WP_255134121.1">
    <property type="nucleotide sequence ID" value="NZ_JANDBC010000001.1"/>
</dbReference>
<dbReference type="SUPFAM" id="SSF56935">
    <property type="entry name" value="Porins"/>
    <property type="match status" value="1"/>
</dbReference>
<dbReference type="AlphaFoldDB" id="A0A9X2L2T7"/>
<sequence>MKISALTTLFVLVIGIESAYTQGFWEPVTNVTGYISTEFNYFDDLDGYEVNYGAAVSEAGMLVTYRPTSNFSIKSVFVYRPGYDFDPMLNEAFGELNTSDALKIKVGRFLTPLSPMNTYYYAPVNTSATLPIIITNNENFPLNIDGISLNGSLGESFKLKYDVFGGGYTNSTWKPSGAISFFGQEVPYYKAQINSQFTIGESYNGSYNVGVGGKVSVAYESYVEVGAGFFNPKKETMPIAITLPPNALGAGSPAMNITSPTGIKRPTWGYNAKLKYGNTEVNAEYWTGDIQLDAIAYDFTGGAGSPTVLQAESEVELEGRFIQLSHRIDKFIPYARYEFQHTSDAKYKRYSAGINYKPSFTRTVKLEYVHYEHKSGNINGLVAALIYSF</sequence>
<accession>A0A9X2L2T7</accession>
<comment type="caution">
    <text evidence="1">The sequence shown here is derived from an EMBL/GenBank/DDBJ whole genome shotgun (WGS) entry which is preliminary data.</text>
</comment>
<dbReference type="EMBL" id="JANDBC010000001">
    <property type="protein sequence ID" value="MCP9291301.1"/>
    <property type="molecule type" value="Genomic_DNA"/>
</dbReference>
<keyword evidence="2" id="KW-1185">Reference proteome</keyword>
<evidence type="ECO:0000313" key="1">
    <source>
        <dbReference type="EMBL" id="MCP9291301.1"/>
    </source>
</evidence>
<evidence type="ECO:0000313" key="2">
    <source>
        <dbReference type="Proteomes" id="UP001139125"/>
    </source>
</evidence>
<gene>
    <name evidence="1" type="ORF">NM125_06875</name>
</gene>
<dbReference type="Gene3D" id="2.40.160.10">
    <property type="entry name" value="Porin"/>
    <property type="match status" value="1"/>
</dbReference>
<dbReference type="InterPro" id="IPR023614">
    <property type="entry name" value="Porin_dom_sf"/>
</dbReference>
<dbReference type="Proteomes" id="UP001139125">
    <property type="component" value="Unassembled WGS sequence"/>
</dbReference>
<name>A0A9X2L2T7_9BACT</name>
<reference evidence="1" key="1">
    <citation type="submission" date="2022-06" db="EMBL/GenBank/DDBJ databases">
        <title>Gracilimonas sp. CAU 1638 isolated from sea sediment.</title>
        <authorList>
            <person name="Kim W."/>
        </authorList>
    </citation>
    <scope>NUCLEOTIDE SEQUENCE</scope>
    <source>
        <strain evidence="1">CAU 1638</strain>
    </source>
</reference>